<gene>
    <name evidence="1" type="ORF">SDC9_187853</name>
</gene>
<protein>
    <submittedName>
        <fullName evidence="1">Uncharacterized protein</fullName>
    </submittedName>
</protein>
<dbReference type="AntiFam" id="ANF00122">
    <property type="entry name" value="Shadow ORF (opposite clpB)"/>
</dbReference>
<dbReference type="AlphaFoldDB" id="A0A645HMY5"/>
<accession>A0A645HMY5</accession>
<reference evidence="1" key="1">
    <citation type="submission" date="2019-08" db="EMBL/GenBank/DDBJ databases">
        <authorList>
            <person name="Kucharzyk K."/>
            <person name="Murdoch R.W."/>
            <person name="Higgins S."/>
            <person name="Loffler F."/>
        </authorList>
    </citation>
    <scope>NUCLEOTIDE SEQUENCE</scope>
</reference>
<dbReference type="EMBL" id="VSSQ01096658">
    <property type="protein sequence ID" value="MPN40317.1"/>
    <property type="molecule type" value="Genomic_DNA"/>
</dbReference>
<evidence type="ECO:0000313" key="1">
    <source>
        <dbReference type="EMBL" id="MPN40317.1"/>
    </source>
</evidence>
<proteinExistence type="predicted"/>
<organism evidence="1">
    <name type="scientific">bioreactor metagenome</name>
    <dbReference type="NCBI Taxonomy" id="1076179"/>
    <lineage>
        <taxon>unclassified sequences</taxon>
        <taxon>metagenomes</taxon>
        <taxon>ecological metagenomes</taxon>
    </lineage>
</organism>
<name>A0A645HMY5_9ZZZZ</name>
<comment type="caution">
    <text evidence="1">The sequence shown here is derived from an EMBL/GenBank/DDBJ whole genome shotgun (WGS) entry which is preliminary data.</text>
</comment>
<sequence>MAASKEPGAPPAPTMVCISSINKMILVFFCNSFRMALIRSSNCPRYFVPATIEAISKETTRLSNSTRDTLRWIILRAKPSTIADFPTPGSPINTGLFFFRRLRIWARRSISRSRPTIGSSLFSIAALVISAPKVSNAGVSECLVAPAAGGCCCAFGLSSSSSSS</sequence>